<evidence type="ECO:0000256" key="1">
    <source>
        <dbReference type="SAM" id="MobiDB-lite"/>
    </source>
</evidence>
<evidence type="ECO:0000313" key="2">
    <source>
        <dbReference type="EMBL" id="JAR86855.1"/>
    </source>
</evidence>
<organism evidence="2">
    <name type="scientific">Alectorobius mimon</name>
    <dbReference type="NCBI Taxonomy" id="360319"/>
    <lineage>
        <taxon>Eukaryota</taxon>
        <taxon>Metazoa</taxon>
        <taxon>Ecdysozoa</taxon>
        <taxon>Arthropoda</taxon>
        <taxon>Chelicerata</taxon>
        <taxon>Arachnida</taxon>
        <taxon>Acari</taxon>
        <taxon>Parasitiformes</taxon>
        <taxon>Ixodida</taxon>
        <taxon>Ixodoidea</taxon>
        <taxon>Argasidae</taxon>
        <taxon>Ornithodorinae</taxon>
        <taxon>Alectorobius</taxon>
    </lineage>
</organism>
<sequence length="234" mass="26947">YRRSVHQDQSRQHGQDDEPGPEEDVDLLIERPCIQTNARSLLIIRRGRWCIGSRHVLQQRLLRLHHCGLHLGGMLLRGLHHGRRSRLLAVGVICEAGISRLHSLRITLLRVGRSVLRRWRRHGRDGRSDDDGRCCRRRCSRSRCLNVGRVDDGIRLAASTAYAQDADAKADRQDETAESAHDGDPYDCLYGITRIVGCNGAHEASEGSRRQYITRHVWKEKEDFRRRRVTTRIN</sequence>
<accession>A0A147B8Z5</accession>
<feature type="compositionally biased region" description="Basic and acidic residues" evidence="1">
    <location>
        <begin position="1"/>
        <end position="16"/>
    </location>
</feature>
<feature type="non-terminal residue" evidence="2">
    <location>
        <position position="1"/>
    </location>
</feature>
<name>A0A147B8Z5_9ACAR</name>
<dbReference type="AlphaFoldDB" id="A0A147B8Z5"/>
<dbReference type="EMBL" id="GEIB01001350">
    <property type="protein sequence ID" value="JAR86855.1"/>
    <property type="molecule type" value="Transcribed_RNA"/>
</dbReference>
<feature type="region of interest" description="Disordered" evidence="1">
    <location>
        <begin position="1"/>
        <end position="23"/>
    </location>
</feature>
<protein>
    <submittedName>
        <fullName evidence="2">Uncharacterized protein</fullName>
    </submittedName>
</protein>
<feature type="non-terminal residue" evidence="2">
    <location>
        <position position="234"/>
    </location>
</feature>
<reference evidence="2" key="1">
    <citation type="submission" date="2016-03" db="EMBL/GenBank/DDBJ databases">
        <title>Gut transcriptome analysis on engorged females of Ornithodoros mimon (Acari: Argasidae) and phylogenetic inferences of soft ticks.</title>
        <authorList>
            <person name="Landulfo G.A."/>
            <person name="Giovanni D."/>
            <person name="Carvalho E."/>
            <person name="Junqueira-de-Azevedo I."/>
            <person name="Patane J."/>
            <person name="Mendoca R."/>
            <person name="Barros-Battesti D."/>
        </authorList>
    </citation>
    <scope>NUCLEOTIDE SEQUENCE</scope>
    <source>
        <strain evidence="2">Females</strain>
        <tissue evidence="2">Gut</tissue>
    </source>
</reference>
<proteinExistence type="predicted"/>